<dbReference type="GO" id="GO:0006886">
    <property type="term" value="P:intracellular protein transport"/>
    <property type="evidence" value="ECO:0007669"/>
    <property type="project" value="TreeGrafter"/>
</dbReference>
<dbReference type="InterPro" id="IPR000195">
    <property type="entry name" value="Rab-GAP-TBC_dom"/>
</dbReference>
<dbReference type="Gene3D" id="1.10.10.750">
    <property type="entry name" value="Ypt/Rab-GAP domain of gyp1p, domain 1"/>
    <property type="match status" value="1"/>
</dbReference>
<dbReference type="Gene3D" id="1.10.8.270">
    <property type="entry name" value="putative rabgap domain of human tbc1 domain family member 14 like domains"/>
    <property type="match status" value="1"/>
</dbReference>
<accession>A0A8C4N5B9</accession>
<comment type="subcellular location">
    <subcellularLocation>
        <location evidence="2">Cytoplasm</location>
    </subcellularLocation>
    <subcellularLocation>
        <location evidence="1">Membrane</location>
    </subcellularLocation>
</comment>
<evidence type="ECO:0000256" key="1">
    <source>
        <dbReference type="ARBA" id="ARBA00004370"/>
    </source>
</evidence>
<keyword evidence="3" id="KW-0343">GTPase activation</keyword>
<comment type="function">
    <text evidence="6">Acts as a GTPase-activating protein for RAB35. Together with RAB35 may be involved in regulation of insulin-induced glucose transporter SLC2A4/GLUT4 translocation to the plasma membrane in adipocytes.</text>
</comment>
<dbReference type="OMA" id="TEFPCEE"/>
<reference evidence="10" key="2">
    <citation type="submission" date="2025-09" db="UniProtKB">
        <authorList>
            <consortium name="Ensembl"/>
        </authorList>
    </citation>
    <scope>IDENTIFICATION</scope>
</reference>
<comment type="subunit">
    <text evidence="7">Interacts with RAB1A and RAB10; in a GTP-dependent manner.</text>
</comment>
<evidence type="ECO:0000313" key="11">
    <source>
        <dbReference type="Proteomes" id="UP000694388"/>
    </source>
</evidence>
<dbReference type="SUPFAM" id="SSF47923">
    <property type="entry name" value="Ypt/Rab-GAP domain of gyp1p"/>
    <property type="match status" value="2"/>
</dbReference>
<keyword evidence="11" id="KW-1185">Reference proteome</keyword>
<dbReference type="GO" id="GO:0005096">
    <property type="term" value="F:GTPase activator activity"/>
    <property type="evidence" value="ECO:0007669"/>
    <property type="project" value="UniProtKB-KW"/>
</dbReference>
<evidence type="ECO:0000256" key="5">
    <source>
        <dbReference type="ARBA" id="ARBA00023136"/>
    </source>
</evidence>
<dbReference type="Pfam" id="PF00566">
    <property type="entry name" value="RabGAP-TBC"/>
    <property type="match status" value="1"/>
</dbReference>
<dbReference type="FunFam" id="1.10.472.80:FF:000009">
    <property type="entry name" value="TBC1 domain family member 13"/>
    <property type="match status" value="1"/>
</dbReference>
<name>A0A8C4N5B9_EPTBU</name>
<sequence>MTASLRARVTVFEDVLSQEKIDFVKLQNLCFHGIPHESGLRSVCWKIILNYLPVKRKEWPMFLKTQRALYMQFLQELVFHPASAKGPHQTNREDVTFEDHPLNTNPESQWNSYFKDNEVLLQIDKDVRRLYPDMAFFQRPTAFPCHLLLDSTKGIETLRRRIERSSLNAVPVKSLRSGVNNIQHSEQTRKESVTGEELGEVHWEVVERVLFVYAKLNPGIAYVQGMNEIVGPIYYTFASDSQPQCQEHAEADTFFCFTNLMAEIRDNFIKSLDGTQCGIGLHMNRIYSLLHQHDSDLLLHLESQHIEPQFFAFRWLTLLLSQEFLLPDVLRLWDSLLADFHRFDFLIYVCSAMLLLIRDKLLDGDFPTNMKLLQEYPIGDVQAILTKAIELQEKS</sequence>
<dbReference type="InterPro" id="IPR035969">
    <property type="entry name" value="Rab-GAP_TBC_sf"/>
</dbReference>
<dbReference type="PANTHER" id="PTHR22957:SF27">
    <property type="entry name" value="TBC1 DOMAIN FAMILY MEMBER 13"/>
    <property type="match status" value="1"/>
</dbReference>
<feature type="domain" description="Rab-GAP TBC" evidence="9">
    <location>
        <begin position="35"/>
        <end position="340"/>
    </location>
</feature>
<dbReference type="GeneTree" id="ENSGT00940000158674"/>
<dbReference type="FunFam" id="1.10.8.270:FF:000019">
    <property type="entry name" value="TBC1 domain family member 13"/>
    <property type="match status" value="1"/>
</dbReference>
<dbReference type="PANTHER" id="PTHR22957">
    <property type="entry name" value="TBC1 DOMAIN FAMILY MEMBER GTPASE-ACTIVATING PROTEIN"/>
    <property type="match status" value="1"/>
</dbReference>
<organism evidence="10 11">
    <name type="scientific">Eptatretus burgeri</name>
    <name type="common">Inshore hagfish</name>
    <dbReference type="NCBI Taxonomy" id="7764"/>
    <lineage>
        <taxon>Eukaryota</taxon>
        <taxon>Metazoa</taxon>
        <taxon>Chordata</taxon>
        <taxon>Craniata</taxon>
        <taxon>Vertebrata</taxon>
        <taxon>Cyclostomata</taxon>
        <taxon>Myxini</taxon>
        <taxon>Myxiniformes</taxon>
        <taxon>Myxinidae</taxon>
        <taxon>Eptatretinae</taxon>
        <taxon>Eptatretus</taxon>
    </lineage>
</organism>
<dbReference type="AlphaFoldDB" id="A0A8C4N5B9"/>
<protein>
    <recommendedName>
        <fullName evidence="8">TBC1 domain family member 13</fullName>
    </recommendedName>
</protein>
<dbReference type="Gene3D" id="1.10.472.80">
    <property type="entry name" value="Ypt/Rab-GAP domain of gyp1p, domain 3"/>
    <property type="match status" value="1"/>
</dbReference>
<keyword evidence="5" id="KW-0472">Membrane</keyword>
<keyword evidence="4" id="KW-0963">Cytoplasm</keyword>
<reference evidence="10" key="1">
    <citation type="submission" date="2025-08" db="UniProtKB">
        <authorList>
            <consortium name="Ensembl"/>
        </authorList>
    </citation>
    <scope>IDENTIFICATION</scope>
</reference>
<dbReference type="GO" id="GO:0005737">
    <property type="term" value="C:cytoplasm"/>
    <property type="evidence" value="ECO:0007669"/>
    <property type="project" value="UniProtKB-SubCell"/>
</dbReference>
<evidence type="ECO:0000313" key="10">
    <source>
        <dbReference type="Ensembl" id="ENSEBUP00000001102.1"/>
    </source>
</evidence>
<evidence type="ECO:0000259" key="9">
    <source>
        <dbReference type="PROSITE" id="PS50086"/>
    </source>
</evidence>
<evidence type="ECO:0000256" key="3">
    <source>
        <dbReference type="ARBA" id="ARBA00022468"/>
    </source>
</evidence>
<evidence type="ECO:0000256" key="8">
    <source>
        <dbReference type="ARBA" id="ARBA00067477"/>
    </source>
</evidence>
<proteinExistence type="predicted"/>
<dbReference type="SMART" id="SM00164">
    <property type="entry name" value="TBC"/>
    <property type="match status" value="1"/>
</dbReference>
<dbReference type="PROSITE" id="PS50086">
    <property type="entry name" value="TBC_RABGAP"/>
    <property type="match status" value="1"/>
</dbReference>
<evidence type="ECO:0000256" key="4">
    <source>
        <dbReference type="ARBA" id="ARBA00022490"/>
    </source>
</evidence>
<evidence type="ECO:0000256" key="7">
    <source>
        <dbReference type="ARBA" id="ARBA00064536"/>
    </source>
</evidence>
<dbReference type="GO" id="GO:0016020">
    <property type="term" value="C:membrane"/>
    <property type="evidence" value="ECO:0007669"/>
    <property type="project" value="UniProtKB-SubCell"/>
</dbReference>
<evidence type="ECO:0000256" key="6">
    <source>
        <dbReference type="ARBA" id="ARBA00059763"/>
    </source>
</evidence>
<dbReference type="Proteomes" id="UP000694388">
    <property type="component" value="Unplaced"/>
</dbReference>
<dbReference type="Ensembl" id="ENSEBUT00000001420.1">
    <property type="protein sequence ID" value="ENSEBUP00000001102.1"/>
    <property type="gene ID" value="ENSEBUG00000001041.1"/>
</dbReference>
<evidence type="ECO:0000256" key="2">
    <source>
        <dbReference type="ARBA" id="ARBA00004496"/>
    </source>
</evidence>